<organism evidence="2 3">
    <name type="scientific">Zooshikella ganghwensis</name>
    <dbReference type="NCBI Taxonomy" id="202772"/>
    <lineage>
        <taxon>Bacteria</taxon>
        <taxon>Pseudomonadati</taxon>
        <taxon>Pseudomonadota</taxon>
        <taxon>Gammaproteobacteria</taxon>
        <taxon>Oceanospirillales</taxon>
        <taxon>Zooshikellaceae</taxon>
        <taxon>Zooshikella</taxon>
    </lineage>
</organism>
<keyword evidence="1" id="KW-1133">Transmembrane helix</keyword>
<comment type="caution">
    <text evidence="2">The sequence shown here is derived from an EMBL/GenBank/DDBJ whole genome shotgun (WGS) entry which is preliminary data.</text>
</comment>
<evidence type="ECO:0000313" key="3">
    <source>
        <dbReference type="Proteomes" id="UP000257039"/>
    </source>
</evidence>
<name>A0A4P9VN70_9GAMM</name>
<evidence type="ECO:0000313" key="2">
    <source>
        <dbReference type="EMBL" id="RDH44833.1"/>
    </source>
</evidence>
<dbReference type="RefSeq" id="WP_051311466.1">
    <property type="nucleotide sequence ID" value="NZ_JAEVHG010000001.1"/>
</dbReference>
<gene>
    <name evidence="2" type="ORF">B9G39_16110</name>
</gene>
<feature type="transmembrane region" description="Helical" evidence="1">
    <location>
        <begin position="40"/>
        <end position="56"/>
    </location>
</feature>
<accession>A0A4P9VN70</accession>
<dbReference type="Proteomes" id="UP000257039">
    <property type="component" value="Unassembled WGS sequence"/>
</dbReference>
<reference evidence="2 3" key="1">
    <citation type="submission" date="2017-04" db="EMBL/GenBank/DDBJ databases">
        <title>Draft genome sequence of Zooshikella ganghwensis VG4 isolated from Red Sea sediments.</title>
        <authorList>
            <person name="Rehman Z."/>
            <person name="Alam I."/>
            <person name="Kamau A."/>
            <person name="Bajic V."/>
            <person name="Leiknes T."/>
        </authorList>
    </citation>
    <scope>NUCLEOTIDE SEQUENCE [LARGE SCALE GENOMIC DNA]</scope>
    <source>
        <strain evidence="2 3">VG4</strain>
    </source>
</reference>
<protein>
    <recommendedName>
        <fullName evidence="4">PQ-loop repeat-containing protein</fullName>
    </recommendedName>
</protein>
<keyword evidence="1" id="KW-0812">Transmembrane</keyword>
<keyword evidence="3" id="KW-1185">Reference proteome</keyword>
<dbReference type="AlphaFoldDB" id="A0A4P9VN70"/>
<keyword evidence="1" id="KW-0472">Membrane</keyword>
<feature type="transmembrane region" description="Helical" evidence="1">
    <location>
        <begin position="62"/>
        <end position="84"/>
    </location>
</feature>
<evidence type="ECO:0000256" key="1">
    <source>
        <dbReference type="SAM" id="Phobius"/>
    </source>
</evidence>
<dbReference type="EMBL" id="NDXW01000001">
    <property type="protein sequence ID" value="RDH44833.1"/>
    <property type="molecule type" value="Genomic_DNA"/>
</dbReference>
<sequence>MPEIIVTIAGFFPMIIFPAATVIQLVALLKSKTGKGVSKMTWFLFGIANIGAYLMSPQNYASIQSIVGFLGTALIDFVIVFLAFKFDLSERNEASRCSAAVTN</sequence>
<evidence type="ECO:0008006" key="4">
    <source>
        <dbReference type="Google" id="ProtNLM"/>
    </source>
</evidence>
<proteinExistence type="predicted"/>
<feature type="transmembrane region" description="Helical" evidence="1">
    <location>
        <begin position="6"/>
        <end position="28"/>
    </location>
</feature>